<name>A0A9P4JI69_9PLEO</name>
<comment type="caution">
    <text evidence="1">The sequence shown here is derived from an EMBL/GenBank/DDBJ whole genome shotgun (WGS) entry which is preliminary data.</text>
</comment>
<dbReference type="OrthoDB" id="9984024at2759"/>
<proteinExistence type="predicted"/>
<dbReference type="EMBL" id="ML994063">
    <property type="protein sequence ID" value="KAF2199660.1"/>
    <property type="molecule type" value="Genomic_DNA"/>
</dbReference>
<accession>A0A9P4JI69</accession>
<dbReference type="Pfam" id="PF03663">
    <property type="entry name" value="Glyco_hydro_76"/>
    <property type="match status" value="1"/>
</dbReference>
<dbReference type="GO" id="GO:0016798">
    <property type="term" value="F:hydrolase activity, acting on glycosyl bonds"/>
    <property type="evidence" value="ECO:0007669"/>
    <property type="project" value="UniProtKB-KW"/>
</dbReference>
<dbReference type="SUPFAM" id="SSF48208">
    <property type="entry name" value="Six-hairpin glycosidases"/>
    <property type="match status" value="1"/>
</dbReference>
<dbReference type="InterPro" id="IPR005198">
    <property type="entry name" value="Glyco_hydro_76"/>
</dbReference>
<protein>
    <submittedName>
        <fullName evidence="1">Six-hairpin glycosidase</fullName>
    </submittedName>
</protein>
<dbReference type="InterPro" id="IPR008928">
    <property type="entry name" value="6-hairpin_glycosidase_sf"/>
</dbReference>
<dbReference type="Proteomes" id="UP000799536">
    <property type="component" value="Unassembled WGS sequence"/>
</dbReference>
<dbReference type="PANTHER" id="PTHR47791:SF1">
    <property type="entry name" value="ENDO MANNANASE, GH76 FAMILY (EUROFUNG)"/>
    <property type="match status" value="1"/>
</dbReference>
<dbReference type="Gene3D" id="1.50.10.20">
    <property type="match status" value="1"/>
</dbReference>
<dbReference type="InterPro" id="IPR053169">
    <property type="entry name" value="MUG_Protein"/>
</dbReference>
<keyword evidence="2" id="KW-1185">Reference proteome</keyword>
<sequence length="294" mass="32137">MLTTALKLGIADRNYEKAASDVAKTTYSKAPRQNKGGWLNEYYDDEGWWALCWIAAYDLTDNTDYLETARSIFDDMVNAWSTPCDGGVWWDKSKTQIAAISNELFLSVAAHLASRVERSNTGDYISWAEKEWDYFSKSGIINGKGTVNDGIDIKTCKNNNAAVLTYNQGVILGGLAELAHATGDFAYLDSAHDIANAALLALTDNGILTETGGIEEDTTLAMFKGIFVRGLRRLYEESPRDVYRDFLRGNADSVWGNDRDGNGFMGPRWQGPLGMVTSASHASAVDALVAAVGI</sequence>
<dbReference type="GO" id="GO:0005975">
    <property type="term" value="P:carbohydrate metabolic process"/>
    <property type="evidence" value="ECO:0007669"/>
    <property type="project" value="InterPro"/>
</dbReference>
<evidence type="ECO:0000313" key="1">
    <source>
        <dbReference type="EMBL" id="KAF2199660.1"/>
    </source>
</evidence>
<dbReference type="PANTHER" id="PTHR47791">
    <property type="entry name" value="MEIOTICALLY UP-REGULATED GENE 191 PROTEIN"/>
    <property type="match status" value="1"/>
</dbReference>
<keyword evidence="1" id="KW-0378">Hydrolase</keyword>
<gene>
    <name evidence="1" type="ORF">GQ43DRAFT_419765</name>
</gene>
<keyword evidence="1" id="KW-0326">Glycosidase</keyword>
<evidence type="ECO:0000313" key="2">
    <source>
        <dbReference type="Proteomes" id="UP000799536"/>
    </source>
</evidence>
<dbReference type="AlphaFoldDB" id="A0A9P4JI69"/>
<reference evidence="1" key="1">
    <citation type="journal article" date="2020" name="Stud. Mycol.">
        <title>101 Dothideomycetes genomes: a test case for predicting lifestyles and emergence of pathogens.</title>
        <authorList>
            <person name="Haridas S."/>
            <person name="Albert R."/>
            <person name="Binder M."/>
            <person name="Bloem J."/>
            <person name="Labutti K."/>
            <person name="Salamov A."/>
            <person name="Andreopoulos B."/>
            <person name="Baker S."/>
            <person name="Barry K."/>
            <person name="Bills G."/>
            <person name="Bluhm B."/>
            <person name="Cannon C."/>
            <person name="Castanera R."/>
            <person name="Culley D."/>
            <person name="Daum C."/>
            <person name="Ezra D."/>
            <person name="Gonzalez J."/>
            <person name="Henrissat B."/>
            <person name="Kuo A."/>
            <person name="Liang C."/>
            <person name="Lipzen A."/>
            <person name="Lutzoni F."/>
            <person name="Magnuson J."/>
            <person name="Mondo S."/>
            <person name="Nolan M."/>
            <person name="Ohm R."/>
            <person name="Pangilinan J."/>
            <person name="Park H.-J."/>
            <person name="Ramirez L."/>
            <person name="Alfaro M."/>
            <person name="Sun H."/>
            <person name="Tritt A."/>
            <person name="Yoshinaga Y."/>
            <person name="Zwiers L.-H."/>
            <person name="Turgeon B."/>
            <person name="Goodwin S."/>
            <person name="Spatafora J."/>
            <person name="Crous P."/>
            <person name="Grigoriev I."/>
        </authorList>
    </citation>
    <scope>NUCLEOTIDE SEQUENCE</scope>
    <source>
        <strain evidence="1">ATCC 74209</strain>
    </source>
</reference>
<organism evidence="1 2">
    <name type="scientific">Delitschia confertaspora ATCC 74209</name>
    <dbReference type="NCBI Taxonomy" id="1513339"/>
    <lineage>
        <taxon>Eukaryota</taxon>
        <taxon>Fungi</taxon>
        <taxon>Dikarya</taxon>
        <taxon>Ascomycota</taxon>
        <taxon>Pezizomycotina</taxon>
        <taxon>Dothideomycetes</taxon>
        <taxon>Pleosporomycetidae</taxon>
        <taxon>Pleosporales</taxon>
        <taxon>Delitschiaceae</taxon>
        <taxon>Delitschia</taxon>
    </lineage>
</organism>